<dbReference type="InterPro" id="IPR000879">
    <property type="entry name" value="Guanylin"/>
</dbReference>
<dbReference type="PIRSF" id="PIRSF001849">
    <property type="entry name" value="Guanylin"/>
    <property type="match status" value="1"/>
</dbReference>
<proteinExistence type="inferred from homology"/>
<dbReference type="Pfam" id="PF02058">
    <property type="entry name" value="Guanylin"/>
    <property type="match status" value="1"/>
</dbReference>
<evidence type="ECO:0000256" key="3">
    <source>
        <dbReference type="ARBA" id="ARBA00022525"/>
    </source>
</evidence>
<evidence type="ECO:0000256" key="4">
    <source>
        <dbReference type="ARBA" id="ARBA00022729"/>
    </source>
</evidence>
<dbReference type="GO" id="GO:0030250">
    <property type="term" value="F:guanylate cyclase activator activity"/>
    <property type="evidence" value="ECO:0007669"/>
    <property type="project" value="InterPro"/>
</dbReference>
<feature type="disulfide bond" evidence="8">
    <location>
        <begin position="63"/>
        <end position="76"/>
    </location>
</feature>
<feature type="disulfide bond" evidence="8">
    <location>
        <begin position="98"/>
        <end position="106"/>
    </location>
</feature>
<feature type="disulfide bond" evidence="8">
    <location>
        <begin position="101"/>
        <end position="109"/>
    </location>
</feature>
<evidence type="ECO:0000256" key="5">
    <source>
        <dbReference type="ARBA" id="ARBA00023157"/>
    </source>
</evidence>
<evidence type="ECO:0000256" key="2">
    <source>
        <dbReference type="ARBA" id="ARBA00009883"/>
    </source>
</evidence>
<protein>
    <recommendedName>
        <fullName evidence="7">Guanylate cyclase activator 2B</fullName>
    </recommendedName>
</protein>
<keyword evidence="11" id="KW-1185">Reference proteome</keyword>
<comment type="caution">
    <text evidence="10">The sequence shown here is derived from an EMBL/GenBank/DDBJ whole genome shotgun (WGS) entry which is preliminary data.</text>
</comment>
<comment type="function">
    <text evidence="6">Endogenous activator of intestinal guanylate cyclase. It stimulates this enzyme through the same receptor binding region as the heat-stable enterotoxins. May be a potent physiological regulator of intestinal fluid and electrolyte transport. May be an autocrine/paracrine regulator of intestinal salt and water transport.</text>
</comment>
<comment type="subcellular location">
    <subcellularLocation>
        <location evidence="1">Secreted</location>
    </subcellularLocation>
</comment>
<keyword evidence="3" id="KW-0964">Secreted</keyword>
<evidence type="ECO:0000256" key="1">
    <source>
        <dbReference type="ARBA" id="ARBA00004613"/>
    </source>
</evidence>
<dbReference type="Gene3D" id="3.90.1450.10">
    <property type="entry name" value="Guanylin"/>
    <property type="match status" value="1"/>
</dbReference>
<feature type="chain" id="PRO_5040112134" description="Guanylate cyclase activator 2B" evidence="9">
    <location>
        <begin position="21"/>
        <end position="110"/>
    </location>
</feature>
<dbReference type="AlphaFoldDB" id="A0A9Q1HRF4"/>
<dbReference type="GO" id="GO:0005576">
    <property type="term" value="C:extracellular region"/>
    <property type="evidence" value="ECO:0007669"/>
    <property type="project" value="UniProtKB-SubCell"/>
</dbReference>
<dbReference type="Proteomes" id="UP001152803">
    <property type="component" value="Unassembled WGS sequence"/>
</dbReference>
<dbReference type="PRINTS" id="PR00774">
    <property type="entry name" value="GUANYLIN"/>
</dbReference>
<feature type="signal peptide" evidence="9">
    <location>
        <begin position="1"/>
        <end position="20"/>
    </location>
</feature>
<keyword evidence="4 9" id="KW-0732">Signal</keyword>
<dbReference type="OrthoDB" id="9926421at2759"/>
<dbReference type="PANTHER" id="PTHR11318:SF4">
    <property type="entry name" value="GUANYLATE CYCLASE ACTIVATOR 2B"/>
    <property type="match status" value="1"/>
</dbReference>
<organism evidence="10 11">
    <name type="scientific">Conger conger</name>
    <name type="common">Conger eel</name>
    <name type="synonym">Muraena conger</name>
    <dbReference type="NCBI Taxonomy" id="82655"/>
    <lineage>
        <taxon>Eukaryota</taxon>
        <taxon>Metazoa</taxon>
        <taxon>Chordata</taxon>
        <taxon>Craniata</taxon>
        <taxon>Vertebrata</taxon>
        <taxon>Euteleostomi</taxon>
        <taxon>Actinopterygii</taxon>
        <taxon>Neopterygii</taxon>
        <taxon>Teleostei</taxon>
        <taxon>Anguilliformes</taxon>
        <taxon>Congridae</taxon>
        <taxon>Conger</taxon>
    </lineage>
</organism>
<dbReference type="EMBL" id="JAFJMO010000013">
    <property type="protein sequence ID" value="KAJ8259135.1"/>
    <property type="molecule type" value="Genomic_DNA"/>
</dbReference>
<keyword evidence="5 8" id="KW-1015">Disulfide bond</keyword>
<comment type="similarity">
    <text evidence="2">Belongs to the guanylin family.</text>
</comment>
<name>A0A9Q1HRF4_CONCO</name>
<reference evidence="10" key="1">
    <citation type="journal article" date="2023" name="Science">
        <title>Genome structures resolve the early diversification of teleost fishes.</title>
        <authorList>
            <person name="Parey E."/>
            <person name="Louis A."/>
            <person name="Montfort J."/>
            <person name="Bouchez O."/>
            <person name="Roques C."/>
            <person name="Iampietro C."/>
            <person name="Lluch J."/>
            <person name="Castinel A."/>
            <person name="Donnadieu C."/>
            <person name="Desvignes T."/>
            <person name="Floi Bucao C."/>
            <person name="Jouanno E."/>
            <person name="Wen M."/>
            <person name="Mejri S."/>
            <person name="Dirks R."/>
            <person name="Jansen H."/>
            <person name="Henkel C."/>
            <person name="Chen W.J."/>
            <person name="Zahm M."/>
            <person name="Cabau C."/>
            <person name="Klopp C."/>
            <person name="Thompson A.W."/>
            <person name="Robinson-Rechavi M."/>
            <person name="Braasch I."/>
            <person name="Lecointre G."/>
            <person name="Bobe J."/>
            <person name="Postlethwait J.H."/>
            <person name="Berthelot C."/>
            <person name="Roest Crollius H."/>
            <person name="Guiguen Y."/>
        </authorList>
    </citation>
    <scope>NUCLEOTIDE SEQUENCE</scope>
    <source>
        <strain evidence="10">Concon-B</strain>
    </source>
</reference>
<accession>A0A9Q1HRF4</accession>
<gene>
    <name evidence="10" type="ORF">COCON_G00181470</name>
</gene>
<sequence length="110" mass="11814">MKPSLSIVVLLVAFAFVTEAIQVEEGDFSFPLESVIKLKELMGLDDTVKRSPRLATTSTTAVCTNPDLPTEFLSLCQTKGAASSFFRLGFLAARPDLCEICAYAACTGCL</sequence>
<evidence type="ECO:0000313" key="10">
    <source>
        <dbReference type="EMBL" id="KAJ8259135.1"/>
    </source>
</evidence>
<dbReference type="InterPro" id="IPR036382">
    <property type="entry name" value="Guanylin_sf"/>
</dbReference>
<evidence type="ECO:0000256" key="7">
    <source>
        <dbReference type="ARBA" id="ARBA00041176"/>
    </source>
</evidence>
<evidence type="ECO:0000313" key="11">
    <source>
        <dbReference type="Proteomes" id="UP001152803"/>
    </source>
</evidence>
<evidence type="ECO:0000256" key="9">
    <source>
        <dbReference type="SAM" id="SignalP"/>
    </source>
</evidence>
<dbReference type="SUPFAM" id="SSF89890">
    <property type="entry name" value="Proguanylin"/>
    <property type="match status" value="1"/>
</dbReference>
<evidence type="ECO:0000256" key="6">
    <source>
        <dbReference type="ARBA" id="ARBA00037765"/>
    </source>
</evidence>
<evidence type="ECO:0000256" key="8">
    <source>
        <dbReference type="PIRSR" id="PIRSR001849-50"/>
    </source>
</evidence>
<dbReference type="PANTHER" id="PTHR11318">
    <property type="entry name" value="GUANYLIN FAMILY MEMBER"/>
    <property type="match status" value="1"/>
</dbReference>